<reference evidence="4 5" key="1">
    <citation type="submission" date="2014-04" db="EMBL/GenBank/DDBJ databases">
        <authorList>
            <consortium name="DOE Joint Genome Institute"/>
            <person name="Kuo A."/>
            <person name="Martino E."/>
            <person name="Perotto S."/>
            <person name="Kohler A."/>
            <person name="Nagy L.G."/>
            <person name="Floudas D."/>
            <person name="Copeland A."/>
            <person name="Barry K.W."/>
            <person name="Cichocki N."/>
            <person name="Veneault-Fourrey C."/>
            <person name="LaButti K."/>
            <person name="Lindquist E.A."/>
            <person name="Lipzen A."/>
            <person name="Lundell T."/>
            <person name="Morin E."/>
            <person name="Murat C."/>
            <person name="Sun H."/>
            <person name="Tunlid A."/>
            <person name="Henrissat B."/>
            <person name="Grigoriev I.V."/>
            <person name="Hibbett D.S."/>
            <person name="Martin F."/>
            <person name="Nordberg H.P."/>
            <person name="Cantor M.N."/>
            <person name="Hua S.X."/>
        </authorList>
    </citation>
    <scope>NUCLEOTIDE SEQUENCE [LARGE SCALE GENOMIC DNA]</scope>
    <source>
        <strain evidence="4 5">Zn</strain>
    </source>
</reference>
<dbReference type="Pfam" id="PF05368">
    <property type="entry name" value="NmrA"/>
    <property type="match status" value="1"/>
</dbReference>
<evidence type="ECO:0000259" key="3">
    <source>
        <dbReference type="Pfam" id="PF05368"/>
    </source>
</evidence>
<protein>
    <recommendedName>
        <fullName evidence="3">NmrA-like domain-containing protein</fullName>
    </recommendedName>
</protein>
<keyword evidence="1" id="KW-0521">NADP</keyword>
<accession>A0A0C3CF31</accession>
<evidence type="ECO:0000256" key="1">
    <source>
        <dbReference type="ARBA" id="ARBA00022857"/>
    </source>
</evidence>
<dbReference type="InterPro" id="IPR036291">
    <property type="entry name" value="NAD(P)-bd_dom_sf"/>
</dbReference>
<reference evidence="5" key="2">
    <citation type="submission" date="2015-01" db="EMBL/GenBank/DDBJ databases">
        <title>Evolutionary Origins and Diversification of the Mycorrhizal Mutualists.</title>
        <authorList>
            <consortium name="DOE Joint Genome Institute"/>
            <consortium name="Mycorrhizal Genomics Consortium"/>
            <person name="Kohler A."/>
            <person name="Kuo A."/>
            <person name="Nagy L.G."/>
            <person name="Floudas D."/>
            <person name="Copeland A."/>
            <person name="Barry K.W."/>
            <person name="Cichocki N."/>
            <person name="Veneault-Fourrey C."/>
            <person name="LaButti K."/>
            <person name="Lindquist E.A."/>
            <person name="Lipzen A."/>
            <person name="Lundell T."/>
            <person name="Morin E."/>
            <person name="Murat C."/>
            <person name="Riley R."/>
            <person name="Ohm R."/>
            <person name="Sun H."/>
            <person name="Tunlid A."/>
            <person name="Henrissat B."/>
            <person name="Grigoriev I.V."/>
            <person name="Hibbett D.S."/>
            <person name="Martin F."/>
        </authorList>
    </citation>
    <scope>NUCLEOTIDE SEQUENCE [LARGE SCALE GENOMIC DNA]</scope>
    <source>
        <strain evidence="5">Zn</strain>
    </source>
</reference>
<dbReference type="Gene3D" id="3.40.50.720">
    <property type="entry name" value="NAD(P)-binding Rossmann-like Domain"/>
    <property type="match status" value="1"/>
</dbReference>
<dbReference type="EMBL" id="KN832882">
    <property type="protein sequence ID" value="KIM97543.1"/>
    <property type="molecule type" value="Genomic_DNA"/>
</dbReference>
<dbReference type="InParanoid" id="A0A0C3CF31"/>
<dbReference type="AlphaFoldDB" id="A0A0C3CF31"/>
<keyword evidence="2" id="KW-0560">Oxidoreductase</keyword>
<evidence type="ECO:0000256" key="2">
    <source>
        <dbReference type="ARBA" id="ARBA00023002"/>
    </source>
</evidence>
<dbReference type="Proteomes" id="UP000054321">
    <property type="component" value="Unassembled WGS sequence"/>
</dbReference>
<dbReference type="InterPro" id="IPR051609">
    <property type="entry name" value="NmrA/Isoflavone_reductase-like"/>
</dbReference>
<dbReference type="Gene3D" id="3.90.25.10">
    <property type="entry name" value="UDP-galactose 4-epimerase, domain 1"/>
    <property type="match status" value="1"/>
</dbReference>
<name>A0A0C3CF31_OIDMZ</name>
<feature type="domain" description="NmrA-like" evidence="3">
    <location>
        <begin position="6"/>
        <end position="242"/>
    </location>
</feature>
<organism evidence="4 5">
    <name type="scientific">Oidiodendron maius (strain Zn)</name>
    <dbReference type="NCBI Taxonomy" id="913774"/>
    <lineage>
        <taxon>Eukaryota</taxon>
        <taxon>Fungi</taxon>
        <taxon>Dikarya</taxon>
        <taxon>Ascomycota</taxon>
        <taxon>Pezizomycotina</taxon>
        <taxon>Leotiomycetes</taxon>
        <taxon>Leotiomycetes incertae sedis</taxon>
        <taxon>Myxotrichaceae</taxon>
        <taxon>Oidiodendron</taxon>
    </lineage>
</organism>
<dbReference type="PANTHER" id="PTHR47706">
    <property type="entry name" value="NMRA-LIKE FAMILY PROTEIN"/>
    <property type="match status" value="1"/>
</dbReference>
<evidence type="ECO:0000313" key="4">
    <source>
        <dbReference type="EMBL" id="KIM97543.1"/>
    </source>
</evidence>
<dbReference type="PANTHER" id="PTHR47706:SF9">
    <property type="entry name" value="NMRA-LIKE DOMAIN-CONTAINING PROTEIN-RELATED"/>
    <property type="match status" value="1"/>
</dbReference>
<sequence>MASIIKNVIVIGASGSIGPHIVSGLLENGFSVSVLTRITSSATFSSTVTVHRTDYSHASLVDAFKGQDAVVSTIATFSAPQQAGIIDAAVTAGVKRFIPSEYGVDTSLPQIAELLLPALPKQKTVEYLRTKESAGLSWTAVVVGGFFDFALQIPGFLEWNIPARTATIFDGGDVEFEMTNVAQIARGVAAALSSAHIEDTKNKYIYINSFTITQNQILAALEEATADKFAVTHSTKAELFKNAQDLLKSGKTSSSGSPAGSLELITAAIYGYGGLNEYSKTKGLWNEKLGLPKEDLKETVARIVNRSKASKK</sequence>
<gene>
    <name evidence="4" type="ORF">OIDMADRAFT_182835</name>
</gene>
<dbReference type="STRING" id="913774.A0A0C3CF31"/>
<evidence type="ECO:0000313" key="5">
    <source>
        <dbReference type="Proteomes" id="UP000054321"/>
    </source>
</evidence>
<proteinExistence type="predicted"/>
<dbReference type="GO" id="GO:0016491">
    <property type="term" value="F:oxidoreductase activity"/>
    <property type="evidence" value="ECO:0007669"/>
    <property type="project" value="UniProtKB-KW"/>
</dbReference>
<dbReference type="OrthoDB" id="9984533at2759"/>
<dbReference type="CDD" id="cd05259">
    <property type="entry name" value="PCBER_SDR_a"/>
    <property type="match status" value="1"/>
</dbReference>
<keyword evidence="5" id="KW-1185">Reference proteome</keyword>
<dbReference type="InterPro" id="IPR045312">
    <property type="entry name" value="PCBER-like"/>
</dbReference>
<dbReference type="SUPFAM" id="SSF51735">
    <property type="entry name" value="NAD(P)-binding Rossmann-fold domains"/>
    <property type="match status" value="1"/>
</dbReference>
<dbReference type="InterPro" id="IPR008030">
    <property type="entry name" value="NmrA-like"/>
</dbReference>
<dbReference type="HOGENOM" id="CLU_044876_3_3_1"/>